<comment type="caution">
    <text evidence="2">The sequence shown here is derived from an EMBL/GenBank/DDBJ whole genome shotgun (WGS) entry which is preliminary data.</text>
</comment>
<reference evidence="2 3" key="1">
    <citation type="submission" date="2023-01" db="EMBL/GenBank/DDBJ databases">
        <title>Thalassococcus onchidii sp. nov., isolated from a marine invertebrate from the South China Sea.</title>
        <authorList>
            <person name="Xu S."/>
            <person name="Liu Z."/>
            <person name="Xu Y."/>
        </authorList>
    </citation>
    <scope>NUCLEOTIDE SEQUENCE [LARGE SCALE GENOMIC DNA]</scope>
    <source>
        <strain evidence="2 3">KCTC 32084</strain>
    </source>
</reference>
<keyword evidence="3" id="KW-1185">Reference proteome</keyword>
<proteinExistence type="predicted"/>
<gene>
    <name evidence="2" type="ORF">PFY00_10990</name>
</gene>
<evidence type="ECO:0000313" key="3">
    <source>
        <dbReference type="Proteomes" id="UP001210720"/>
    </source>
</evidence>
<protein>
    <recommendedName>
        <fullName evidence="4">Transposase</fullName>
    </recommendedName>
</protein>
<dbReference type="EMBL" id="JAQIOY010000003">
    <property type="protein sequence ID" value="MDA7425254.1"/>
    <property type="molecule type" value="Genomic_DNA"/>
</dbReference>
<evidence type="ECO:0008006" key="4">
    <source>
        <dbReference type="Google" id="ProtNLM"/>
    </source>
</evidence>
<evidence type="ECO:0000256" key="1">
    <source>
        <dbReference type="SAM" id="MobiDB-lite"/>
    </source>
</evidence>
<dbReference type="RefSeq" id="WP_271432599.1">
    <property type="nucleotide sequence ID" value="NZ_JAQIOY010000003.1"/>
</dbReference>
<dbReference type="Proteomes" id="UP001210720">
    <property type="component" value="Unassembled WGS sequence"/>
</dbReference>
<evidence type="ECO:0000313" key="2">
    <source>
        <dbReference type="EMBL" id="MDA7425254.1"/>
    </source>
</evidence>
<sequence length="74" mass="8381">MGKRVFHLSQSEISPATGKKPENKSNFQGWIEVSFYRGISSTYPARFTAWQGSADHVSEMFHLVTIFDLSHFTG</sequence>
<name>A0ABT4XTH0_9RHOB</name>
<accession>A0ABT4XTH0</accession>
<feature type="region of interest" description="Disordered" evidence="1">
    <location>
        <begin position="1"/>
        <end position="24"/>
    </location>
</feature>
<organism evidence="2 3">
    <name type="scientific">Thalassococcus lentus</name>
    <dbReference type="NCBI Taxonomy" id="1210524"/>
    <lineage>
        <taxon>Bacteria</taxon>
        <taxon>Pseudomonadati</taxon>
        <taxon>Pseudomonadota</taxon>
        <taxon>Alphaproteobacteria</taxon>
        <taxon>Rhodobacterales</taxon>
        <taxon>Roseobacteraceae</taxon>
        <taxon>Thalassococcus</taxon>
    </lineage>
</organism>